<keyword evidence="8" id="KW-0698">rRNA processing</keyword>
<dbReference type="AlphaFoldDB" id="A0A4Z0F9U3"/>
<evidence type="ECO:0000256" key="8">
    <source>
        <dbReference type="HAMAP-Rule" id="MF_00009"/>
    </source>
</evidence>
<evidence type="ECO:0000256" key="6">
    <source>
        <dbReference type="ARBA" id="ARBA00022801"/>
    </source>
</evidence>
<evidence type="ECO:0000256" key="2">
    <source>
        <dbReference type="ARBA" id="ARBA00022517"/>
    </source>
</evidence>
<comment type="caution">
    <text evidence="9">The sequence shown here is derived from an EMBL/GenBank/DDBJ whole genome shotgun (WGS) entry which is preliminary data.</text>
</comment>
<dbReference type="Pfam" id="PF02130">
    <property type="entry name" value="YbeY"/>
    <property type="match status" value="1"/>
</dbReference>
<dbReference type="GO" id="GO:0006364">
    <property type="term" value="P:rRNA processing"/>
    <property type="evidence" value="ECO:0007669"/>
    <property type="project" value="UniProtKB-UniRule"/>
</dbReference>
<organism evidence="9 10">
    <name type="scientific">Candidatus Macondimonas diazotrophica</name>
    <dbReference type="NCBI Taxonomy" id="2305248"/>
    <lineage>
        <taxon>Bacteria</taxon>
        <taxon>Pseudomonadati</taxon>
        <taxon>Pseudomonadota</taxon>
        <taxon>Gammaproteobacteria</taxon>
        <taxon>Chromatiales</taxon>
        <taxon>Ectothiorhodospiraceae</taxon>
        <taxon>Candidatus Macondimonas</taxon>
    </lineage>
</organism>
<comment type="similarity">
    <text evidence="1 8">Belongs to the endoribonuclease YbeY family.</text>
</comment>
<evidence type="ECO:0000256" key="3">
    <source>
        <dbReference type="ARBA" id="ARBA00022722"/>
    </source>
</evidence>
<comment type="cofactor">
    <cofactor evidence="8">
        <name>Zn(2+)</name>
        <dbReference type="ChEBI" id="CHEBI:29105"/>
    </cofactor>
    <text evidence="8">Binds 1 zinc ion.</text>
</comment>
<keyword evidence="3 8" id="KW-0540">Nuclease</keyword>
<evidence type="ECO:0000256" key="5">
    <source>
        <dbReference type="ARBA" id="ARBA00022759"/>
    </source>
</evidence>
<dbReference type="InterPro" id="IPR002036">
    <property type="entry name" value="YbeY"/>
</dbReference>
<keyword evidence="7 8" id="KW-0862">Zinc</keyword>
<dbReference type="GO" id="GO:0004521">
    <property type="term" value="F:RNA endonuclease activity"/>
    <property type="evidence" value="ECO:0007669"/>
    <property type="project" value="UniProtKB-UniRule"/>
</dbReference>
<keyword evidence="2 8" id="KW-0690">Ribosome biogenesis</keyword>
<dbReference type="EMBL" id="SRIO01000007">
    <property type="protein sequence ID" value="TFZ82662.1"/>
    <property type="molecule type" value="Genomic_DNA"/>
</dbReference>
<evidence type="ECO:0000313" key="10">
    <source>
        <dbReference type="Proteomes" id="UP000297890"/>
    </source>
</evidence>
<feature type="binding site" evidence="8">
    <location>
        <position position="124"/>
    </location>
    <ligand>
        <name>Zn(2+)</name>
        <dbReference type="ChEBI" id="CHEBI:29105"/>
        <note>catalytic</note>
    </ligand>
</feature>
<keyword evidence="10" id="KW-1185">Reference proteome</keyword>
<keyword evidence="6 8" id="KW-0378">Hydrolase</keyword>
<sequence length="174" mass="19579">MDPSDHWGVQYAVSRRGIPASISFRYWIDRSLAFLKVRGAGTVRIVDEQESAALNLAYRGKSAPTNVLSFVFEPPIGWSGDYLGDLVICAPVVQREALEQRKSPRAHWAHLTVHGVLHLLGYDHLDPRDAQEMESREIQILQMMGFADPYQDSEDAMAGSRSTLAELQENHVFQ</sequence>
<dbReference type="Gene3D" id="3.40.390.30">
    <property type="entry name" value="Metalloproteases ('zincins'), catalytic domain"/>
    <property type="match status" value="1"/>
</dbReference>
<proteinExistence type="inferred from homology"/>
<feature type="binding site" evidence="8">
    <location>
        <position position="118"/>
    </location>
    <ligand>
        <name>Zn(2+)</name>
        <dbReference type="ChEBI" id="CHEBI:29105"/>
        <note>catalytic</note>
    </ligand>
</feature>
<keyword evidence="8" id="KW-0963">Cytoplasm</keyword>
<keyword evidence="5 8" id="KW-0255">Endonuclease</keyword>
<dbReference type="GO" id="GO:0004222">
    <property type="term" value="F:metalloendopeptidase activity"/>
    <property type="evidence" value="ECO:0007669"/>
    <property type="project" value="InterPro"/>
</dbReference>
<protein>
    <recommendedName>
        <fullName evidence="8">Endoribonuclease YbeY</fullName>
        <ecNumber evidence="8">3.1.-.-</ecNumber>
    </recommendedName>
</protein>
<dbReference type="EC" id="3.1.-.-" evidence="8"/>
<evidence type="ECO:0000256" key="7">
    <source>
        <dbReference type="ARBA" id="ARBA00022833"/>
    </source>
</evidence>
<dbReference type="NCBIfam" id="TIGR00043">
    <property type="entry name" value="rRNA maturation RNase YbeY"/>
    <property type="match status" value="1"/>
</dbReference>
<gene>
    <name evidence="8 9" type="primary">ybeY</name>
    <name evidence="9" type="ORF">E4680_06765</name>
</gene>
<accession>A0A4Z0F9U3</accession>
<name>A0A4Z0F9U3_9GAMM</name>
<dbReference type="PROSITE" id="PS01306">
    <property type="entry name" value="UPF0054"/>
    <property type="match status" value="1"/>
</dbReference>
<keyword evidence="4 8" id="KW-0479">Metal-binding</keyword>
<comment type="subcellular location">
    <subcellularLocation>
        <location evidence="8">Cytoplasm</location>
    </subcellularLocation>
</comment>
<dbReference type="SUPFAM" id="SSF55486">
    <property type="entry name" value="Metalloproteases ('zincins'), catalytic domain"/>
    <property type="match status" value="1"/>
</dbReference>
<evidence type="ECO:0000256" key="4">
    <source>
        <dbReference type="ARBA" id="ARBA00022723"/>
    </source>
</evidence>
<dbReference type="GO" id="GO:0008270">
    <property type="term" value="F:zinc ion binding"/>
    <property type="evidence" value="ECO:0007669"/>
    <property type="project" value="UniProtKB-UniRule"/>
</dbReference>
<dbReference type="HAMAP" id="MF_00009">
    <property type="entry name" value="Endoribonucl_YbeY"/>
    <property type="match status" value="1"/>
</dbReference>
<dbReference type="RefSeq" id="WP_135281649.1">
    <property type="nucleotide sequence ID" value="NZ_SRIO01000007.1"/>
</dbReference>
<dbReference type="Proteomes" id="UP000297890">
    <property type="component" value="Unassembled WGS sequence"/>
</dbReference>
<reference evidence="9 10" key="1">
    <citation type="journal article" date="2019" name="ISME J.">
        <title>Candidatus Macondimonas diazotrophica, a novel gammaproteobacterial genus dominating crude-oil-contaminated coastal sediments.</title>
        <authorList>
            <person name="Karthikeyan S."/>
            <person name="Konstantinidis K."/>
        </authorList>
    </citation>
    <scope>NUCLEOTIDE SEQUENCE [LARGE SCALE GENOMIC DNA]</scope>
    <source>
        <strain evidence="9 10">KTK01</strain>
    </source>
</reference>
<evidence type="ECO:0000256" key="1">
    <source>
        <dbReference type="ARBA" id="ARBA00010875"/>
    </source>
</evidence>
<dbReference type="InterPro" id="IPR023091">
    <property type="entry name" value="MetalPrtase_cat_dom_sf_prd"/>
</dbReference>
<dbReference type="GO" id="GO:0005737">
    <property type="term" value="C:cytoplasm"/>
    <property type="evidence" value="ECO:0007669"/>
    <property type="project" value="UniProtKB-SubCell"/>
</dbReference>
<dbReference type="PANTHER" id="PTHR46986">
    <property type="entry name" value="ENDORIBONUCLEASE YBEY, CHLOROPLASTIC"/>
    <property type="match status" value="1"/>
</dbReference>
<comment type="function">
    <text evidence="8">Single strand-specific metallo-endoribonuclease involved in late-stage 70S ribosome quality control and in maturation of the 3' terminus of the 16S rRNA.</text>
</comment>
<evidence type="ECO:0000313" key="9">
    <source>
        <dbReference type="EMBL" id="TFZ82662.1"/>
    </source>
</evidence>
<dbReference type="PANTHER" id="PTHR46986:SF1">
    <property type="entry name" value="ENDORIBONUCLEASE YBEY, CHLOROPLASTIC"/>
    <property type="match status" value="1"/>
</dbReference>
<dbReference type="InterPro" id="IPR020549">
    <property type="entry name" value="YbeY_CS"/>
</dbReference>
<dbReference type="OrthoDB" id="9807740at2"/>
<feature type="binding site" evidence="8">
    <location>
        <position position="114"/>
    </location>
    <ligand>
        <name>Zn(2+)</name>
        <dbReference type="ChEBI" id="CHEBI:29105"/>
        <note>catalytic</note>
    </ligand>
</feature>